<dbReference type="PANTHER" id="PTHR45691:SF3">
    <property type="entry name" value="PROTEIN DIAPHANOUS HOMOLOG 2"/>
    <property type="match status" value="1"/>
</dbReference>
<dbReference type="Pfam" id="PF02181">
    <property type="entry name" value="FH2"/>
    <property type="match status" value="1"/>
</dbReference>
<dbReference type="AlphaFoldDB" id="A0A8T2LMS1"/>
<dbReference type="Proteomes" id="UP000752171">
    <property type="component" value="Unassembled WGS sequence"/>
</dbReference>
<protein>
    <recommendedName>
        <fullName evidence="7">Diaphanous-related formin 2</fullName>
    </recommendedName>
</protein>
<evidence type="ECO:0000256" key="1">
    <source>
        <dbReference type="SAM" id="Coils"/>
    </source>
</evidence>
<dbReference type="FunFam" id="1.20.58.2220:FF:000003">
    <property type="entry name" value="protein diaphanous homolog 1 isoform X2"/>
    <property type="match status" value="1"/>
</dbReference>
<dbReference type="GO" id="GO:0030041">
    <property type="term" value="P:actin filament polymerization"/>
    <property type="evidence" value="ECO:0007669"/>
    <property type="project" value="TreeGrafter"/>
</dbReference>
<evidence type="ECO:0000259" key="4">
    <source>
        <dbReference type="PROSITE" id="PS51444"/>
    </source>
</evidence>
<dbReference type="InterPro" id="IPR015425">
    <property type="entry name" value="FH2_Formin"/>
</dbReference>
<feature type="compositionally biased region" description="Basic and acidic residues" evidence="2">
    <location>
        <begin position="368"/>
        <end position="395"/>
    </location>
</feature>
<feature type="compositionally biased region" description="Basic and acidic residues" evidence="2">
    <location>
        <begin position="441"/>
        <end position="451"/>
    </location>
</feature>
<dbReference type="PANTHER" id="PTHR45691">
    <property type="entry name" value="PROTEIN DIAPHANOUS"/>
    <property type="match status" value="1"/>
</dbReference>
<dbReference type="GO" id="GO:0005884">
    <property type="term" value="C:actin filament"/>
    <property type="evidence" value="ECO:0007669"/>
    <property type="project" value="TreeGrafter"/>
</dbReference>
<dbReference type="Gene3D" id="1.20.58.2220">
    <property type="entry name" value="Formin, FH2 domain"/>
    <property type="match status" value="1"/>
</dbReference>
<reference evidence="5 6" key="1">
    <citation type="submission" date="2021-07" db="EMBL/GenBank/DDBJ databases">
        <authorList>
            <person name="Imarazene B."/>
            <person name="Zahm M."/>
            <person name="Klopp C."/>
            <person name="Cabau C."/>
            <person name="Beille S."/>
            <person name="Jouanno E."/>
            <person name="Castinel A."/>
            <person name="Lluch J."/>
            <person name="Gil L."/>
            <person name="Kuchtly C."/>
            <person name="Lopez Roques C."/>
            <person name="Donnadieu C."/>
            <person name="Parrinello H."/>
            <person name="Journot L."/>
            <person name="Du K."/>
            <person name="Schartl M."/>
            <person name="Retaux S."/>
            <person name="Guiguen Y."/>
        </authorList>
    </citation>
    <scope>NUCLEOTIDE SEQUENCE [LARGE SCALE GENOMIC DNA]</scope>
    <source>
        <strain evidence="5">Pach_M1</strain>
        <tissue evidence="5">Testis</tissue>
    </source>
</reference>
<feature type="region of interest" description="Disordered" evidence="2">
    <location>
        <begin position="368"/>
        <end position="460"/>
    </location>
</feature>
<dbReference type="InterPro" id="IPR014767">
    <property type="entry name" value="DAD_dom"/>
</dbReference>
<keyword evidence="1" id="KW-0175">Coiled coil</keyword>
<proteinExistence type="predicted"/>
<name>A0A8T2LMS1_ASTMX</name>
<gene>
    <name evidence="5" type="ORF">AMEX_G13782</name>
</gene>
<organism evidence="5 6">
    <name type="scientific">Astyanax mexicanus</name>
    <name type="common">Blind cave fish</name>
    <name type="synonym">Astyanax fasciatus mexicanus</name>
    <dbReference type="NCBI Taxonomy" id="7994"/>
    <lineage>
        <taxon>Eukaryota</taxon>
        <taxon>Metazoa</taxon>
        <taxon>Chordata</taxon>
        <taxon>Craniata</taxon>
        <taxon>Vertebrata</taxon>
        <taxon>Euteleostomi</taxon>
        <taxon>Actinopterygii</taxon>
        <taxon>Neopterygii</taxon>
        <taxon>Teleostei</taxon>
        <taxon>Ostariophysi</taxon>
        <taxon>Characiformes</taxon>
        <taxon>Characoidei</taxon>
        <taxon>Acestrorhamphidae</taxon>
        <taxon>Acestrorhamphinae</taxon>
        <taxon>Astyanax</taxon>
    </lineage>
</organism>
<dbReference type="Gene3D" id="1.20.58.630">
    <property type="match status" value="1"/>
</dbReference>
<sequence>MLMSPGVSNLSTTASQNGSASCDPAWIRGLSTVKKDVEQTDEKVAQFKKKAKELRILDAKTAQNLSIFLGSFRLRYEEIRDIVLEVDEERLSEALIQNLIKNLPEQKELSSLAELKGEYEELCESEQFGIVMSSVKLLRPRLNGILFKLTFEEQVNNIRPDIMNVTFACEEVKKSEGFSKLLEMILLVGNYMNSGSRNAQTFGFNISFLCKIRDTKSADQNTTLLHFLAEKCEENFPEILKFPDELEHVENASKVSAQILKASLDTMERHIQRLENDIQNFPKTDDKQDKFVEKIKYSREQYEKLSTMHKNMQKLYESLGSYFAFDPHAVSIEDFFGDLANFRMLFLDAVKENHKKREMEEKIKRAKLAKEKAEREKQERQQKKKQLIDMNKEGDETGVMDSLMEALQSGAAFRDRRKRTPRTGDQSPSSPAARWPGANNHDNRRTGLERSRSRHNPLVR</sequence>
<dbReference type="PROSITE" id="PS51231">
    <property type="entry name" value="DAD"/>
    <property type="match status" value="1"/>
</dbReference>
<feature type="region of interest" description="Disordered" evidence="2">
    <location>
        <begin position="1"/>
        <end position="20"/>
    </location>
</feature>
<evidence type="ECO:0000259" key="3">
    <source>
        <dbReference type="PROSITE" id="PS51231"/>
    </source>
</evidence>
<comment type="caution">
    <text evidence="5">The sequence shown here is derived from an EMBL/GenBank/DDBJ whole genome shotgun (WGS) entry which is preliminary data.</text>
</comment>
<accession>A0A8T2LMS1</accession>
<dbReference type="InterPro" id="IPR051412">
    <property type="entry name" value="Formin_Homology_Diaphanous_sf"/>
</dbReference>
<feature type="coiled-coil region" evidence="1">
    <location>
        <begin position="30"/>
        <end position="57"/>
    </location>
</feature>
<dbReference type="SUPFAM" id="SSF101447">
    <property type="entry name" value="Formin homology 2 domain (FH2 domain)"/>
    <property type="match status" value="1"/>
</dbReference>
<evidence type="ECO:0000256" key="2">
    <source>
        <dbReference type="SAM" id="MobiDB-lite"/>
    </source>
</evidence>
<dbReference type="InterPro" id="IPR042201">
    <property type="entry name" value="FH2_Formin_sf"/>
</dbReference>
<feature type="domain" description="DAD" evidence="3">
    <location>
        <begin position="395"/>
        <end position="425"/>
    </location>
</feature>
<evidence type="ECO:0000313" key="6">
    <source>
        <dbReference type="Proteomes" id="UP000752171"/>
    </source>
</evidence>
<evidence type="ECO:0008006" key="7">
    <source>
        <dbReference type="Google" id="ProtNLM"/>
    </source>
</evidence>
<evidence type="ECO:0000313" key="5">
    <source>
        <dbReference type="EMBL" id="KAG9272760.1"/>
    </source>
</evidence>
<dbReference type="PROSITE" id="PS51444">
    <property type="entry name" value="FH2"/>
    <property type="match status" value="1"/>
</dbReference>
<dbReference type="EMBL" id="JAICCE010000010">
    <property type="protein sequence ID" value="KAG9272760.1"/>
    <property type="molecule type" value="Genomic_DNA"/>
</dbReference>
<dbReference type="SMART" id="SM00498">
    <property type="entry name" value="FH2"/>
    <property type="match status" value="1"/>
</dbReference>
<feature type="domain" description="FH2" evidence="4">
    <location>
        <begin position="1"/>
        <end position="372"/>
    </location>
</feature>